<proteinExistence type="inferred from homology"/>
<feature type="transmembrane region" description="Helical" evidence="8">
    <location>
        <begin position="309"/>
        <end position="331"/>
    </location>
</feature>
<organism evidence="10 11">
    <name type="scientific">Coniochaeta pulveracea</name>
    <dbReference type="NCBI Taxonomy" id="177199"/>
    <lineage>
        <taxon>Eukaryota</taxon>
        <taxon>Fungi</taxon>
        <taxon>Dikarya</taxon>
        <taxon>Ascomycota</taxon>
        <taxon>Pezizomycotina</taxon>
        <taxon>Sordariomycetes</taxon>
        <taxon>Sordariomycetidae</taxon>
        <taxon>Coniochaetales</taxon>
        <taxon>Coniochaetaceae</taxon>
        <taxon>Coniochaeta</taxon>
    </lineage>
</organism>
<comment type="caution">
    <text evidence="10">The sequence shown here is derived from an EMBL/GenBank/DDBJ whole genome shotgun (WGS) entry which is preliminary data.</text>
</comment>
<sequence length="864" mass="94584">MLTAHVYAERVPKYILGTDAQGVTRELATDRTPALYTGDFGDCLDGESLFNVTKFDAAYYKDNLTIIFHVDGTSNIKNESVMLYIGVDAYGTDRFGMAVDPCNLNINSLCPLQANQSIAAWAAIPVGPLQVGGIPDIAFSIPDFDGTTKVRIFANSSQMEIGCFQATMRNGNSFSQPAAIAPVLGVFTLVAIIASVLVAWWSNFAWSAGLIYTTSIVNSVDGFAGVDGNASQVGGAGSSTLNTGGGLSSQIYSRSDDDQGLERRRAFNESNPFDYTWAGDPVALGEPLPGTFSGFSGTLSGSRIPAADVFLVGLIWTLVALALVVFSVTALKFSLDSLTRLKQFPADRLGYFRAHWTRYVLQAVYRTLIIAFFPVMTLALYQFNVKAPAGPLAVAAIVFVLLLAGVAALVTFVCRTRAGLGKLTIQKDAIGFNKVKLFKAIPSSVPIRESSLRQHERGTYTVGHIPWFTLRIDTNDPSQPHVHKDQAFIEKHGWFTARYRHQRWWFLAYYVAYLFFRACLIGGAAKSPLAQVYGLLIYEILAFAIIVILNPFEGARNTALGVWMLSLTKVLSTGLSLAFLPALALDRIIATVIGIIIIVIQGFLVVGVMILIVIGAVSSWMSLTRNREDFGVDSLEGTRVKYFESLERRVSDVPRLTEDEKNNRTEADTLQEEPKEPYFRVTAVRRASKIEDEEVPERPGLSHDASDTSTVLEVADQRATSRQSRPLSSTSYYSTGNGSLPRTGRPHRSSWSSRDFTHLEGRPESSLLHRLSTGTMLDVGDTSVTPLFGHPPDHSPRASRSGTPMGMNGNSRPTSPLNPTGKVAATPSRETLRRYTEERNSLQSRARSRSMLMNDTPVTVEEEK</sequence>
<evidence type="ECO:0000256" key="1">
    <source>
        <dbReference type="ARBA" id="ARBA00004141"/>
    </source>
</evidence>
<evidence type="ECO:0000256" key="4">
    <source>
        <dbReference type="ARBA" id="ARBA00022729"/>
    </source>
</evidence>
<evidence type="ECO:0000313" key="10">
    <source>
        <dbReference type="EMBL" id="RKU45467.1"/>
    </source>
</evidence>
<dbReference type="InterPro" id="IPR032800">
    <property type="entry name" value="TRP_N"/>
</dbReference>
<dbReference type="Pfam" id="PF14558">
    <property type="entry name" value="TRP_N"/>
    <property type="match status" value="1"/>
</dbReference>
<feature type="region of interest" description="Disordered" evidence="7">
    <location>
        <begin position="689"/>
        <end position="757"/>
    </location>
</feature>
<feature type="transmembrane region" description="Helical" evidence="8">
    <location>
        <begin position="588"/>
        <end position="617"/>
    </location>
</feature>
<evidence type="ECO:0000256" key="8">
    <source>
        <dbReference type="SAM" id="Phobius"/>
    </source>
</evidence>
<dbReference type="EMBL" id="QVQW01000021">
    <property type="protein sequence ID" value="RKU45467.1"/>
    <property type="molecule type" value="Genomic_DNA"/>
</dbReference>
<dbReference type="STRING" id="177199.A0A420YCE1"/>
<comment type="subcellular location">
    <subcellularLocation>
        <location evidence="1">Membrane</location>
        <topology evidence="1">Multi-pass membrane protein</topology>
    </subcellularLocation>
</comment>
<comment type="similarity">
    <text evidence="2">Belongs to the transient receptor potential (TRP) ion channel family.</text>
</comment>
<accession>A0A420YCE1</accession>
<dbReference type="Pfam" id="PF06011">
    <property type="entry name" value="TRP"/>
    <property type="match status" value="1"/>
</dbReference>
<keyword evidence="4" id="KW-0732">Signal</keyword>
<feature type="compositionally biased region" description="Basic and acidic residues" evidence="7">
    <location>
        <begin position="830"/>
        <end position="840"/>
    </location>
</feature>
<feature type="region of interest" description="Disordered" evidence="7">
    <location>
        <begin position="782"/>
        <end position="864"/>
    </location>
</feature>
<evidence type="ECO:0000256" key="3">
    <source>
        <dbReference type="ARBA" id="ARBA00022692"/>
    </source>
</evidence>
<feature type="transmembrane region" description="Helical" evidence="8">
    <location>
        <begin position="504"/>
        <end position="524"/>
    </location>
</feature>
<dbReference type="Proteomes" id="UP000275385">
    <property type="component" value="Unassembled WGS sequence"/>
</dbReference>
<evidence type="ECO:0000256" key="6">
    <source>
        <dbReference type="ARBA" id="ARBA00023136"/>
    </source>
</evidence>
<evidence type="ECO:0000256" key="7">
    <source>
        <dbReference type="SAM" id="MobiDB-lite"/>
    </source>
</evidence>
<feature type="region of interest" description="Disordered" evidence="7">
    <location>
        <begin position="654"/>
        <end position="675"/>
    </location>
</feature>
<evidence type="ECO:0000256" key="2">
    <source>
        <dbReference type="ARBA" id="ARBA00010642"/>
    </source>
</evidence>
<dbReference type="PANTHER" id="PTHR31145:SF7">
    <property type="entry name" value="TRP-LIKE ION CHANNEL"/>
    <property type="match status" value="1"/>
</dbReference>
<evidence type="ECO:0000313" key="11">
    <source>
        <dbReference type="Proteomes" id="UP000275385"/>
    </source>
</evidence>
<dbReference type="OrthoDB" id="5377623at2759"/>
<feature type="compositionally biased region" description="Polar residues" evidence="7">
    <location>
        <begin position="798"/>
        <end position="818"/>
    </location>
</feature>
<keyword evidence="3 8" id="KW-0812">Transmembrane</keyword>
<feature type="compositionally biased region" description="Basic and acidic residues" evidence="7">
    <location>
        <begin position="696"/>
        <end position="706"/>
    </location>
</feature>
<feature type="domain" description="ML-like" evidence="9">
    <location>
        <begin position="33"/>
        <end position="175"/>
    </location>
</feature>
<feature type="transmembrane region" description="Helical" evidence="8">
    <location>
        <begin position="530"/>
        <end position="549"/>
    </location>
</feature>
<dbReference type="SMART" id="SM01320">
    <property type="entry name" value="TRP_N"/>
    <property type="match status" value="1"/>
</dbReference>
<evidence type="ECO:0000259" key="9">
    <source>
        <dbReference type="SMART" id="SM01320"/>
    </source>
</evidence>
<keyword evidence="5 8" id="KW-1133">Transmembrane helix</keyword>
<keyword evidence="6 8" id="KW-0472">Membrane</keyword>
<dbReference type="GO" id="GO:0055085">
    <property type="term" value="P:transmembrane transport"/>
    <property type="evidence" value="ECO:0007669"/>
    <property type="project" value="TreeGrafter"/>
</dbReference>
<dbReference type="InterPro" id="IPR010308">
    <property type="entry name" value="TRP_C"/>
</dbReference>
<dbReference type="AlphaFoldDB" id="A0A420YCE1"/>
<feature type="transmembrane region" description="Helical" evidence="8">
    <location>
        <begin position="363"/>
        <end position="383"/>
    </location>
</feature>
<dbReference type="PANTHER" id="PTHR31145">
    <property type="entry name" value="INTEGRAL MEMBRANE PROTEIN (AFU_ORTHOLOGUE AFUA_7G01610)"/>
    <property type="match status" value="1"/>
</dbReference>
<feature type="compositionally biased region" description="Low complexity" evidence="7">
    <location>
        <begin position="727"/>
        <end position="740"/>
    </location>
</feature>
<dbReference type="GO" id="GO:0009272">
    <property type="term" value="P:fungal-type cell wall biogenesis"/>
    <property type="evidence" value="ECO:0007669"/>
    <property type="project" value="TreeGrafter"/>
</dbReference>
<feature type="transmembrane region" description="Helical" evidence="8">
    <location>
        <begin position="561"/>
        <end position="582"/>
    </location>
</feature>
<evidence type="ECO:0000256" key="5">
    <source>
        <dbReference type="ARBA" id="ARBA00022989"/>
    </source>
</evidence>
<dbReference type="GO" id="GO:0016020">
    <property type="term" value="C:membrane"/>
    <property type="evidence" value="ECO:0007669"/>
    <property type="project" value="UniProtKB-SubCell"/>
</dbReference>
<protein>
    <recommendedName>
        <fullName evidence="9">ML-like domain-containing protein</fullName>
    </recommendedName>
</protein>
<feature type="compositionally biased region" description="Polar residues" evidence="7">
    <location>
        <begin position="841"/>
        <end position="857"/>
    </location>
</feature>
<gene>
    <name evidence="10" type="ORF">DL546_007879</name>
</gene>
<keyword evidence="11" id="KW-1185">Reference proteome</keyword>
<reference evidence="10 11" key="1">
    <citation type="submission" date="2018-08" db="EMBL/GenBank/DDBJ databases">
        <title>Draft genome of the lignicolous fungus Coniochaeta pulveracea.</title>
        <authorList>
            <person name="Borstlap C.J."/>
            <person name="De Witt R.N."/>
            <person name="Botha A."/>
            <person name="Volschenk H."/>
        </authorList>
    </citation>
    <scope>NUCLEOTIDE SEQUENCE [LARGE SCALE GENOMIC DNA]</scope>
    <source>
        <strain evidence="10 11">CAB683</strain>
    </source>
</reference>
<feature type="transmembrane region" description="Helical" evidence="8">
    <location>
        <begin position="389"/>
        <end position="414"/>
    </location>
</feature>
<dbReference type="InterPro" id="IPR040241">
    <property type="entry name" value="TRP_Flc/Pkd2-like"/>
</dbReference>
<name>A0A420YCE1_9PEZI</name>
<feature type="transmembrane region" description="Helical" evidence="8">
    <location>
        <begin position="178"/>
        <end position="201"/>
    </location>
</feature>